<keyword evidence="2" id="KW-1185">Reference proteome</keyword>
<dbReference type="InParanoid" id="E9EBQ4"/>
<evidence type="ECO:0000313" key="1">
    <source>
        <dbReference type="EMBL" id="EFY86613.1"/>
    </source>
</evidence>
<dbReference type="EMBL" id="GL698542">
    <property type="protein sequence ID" value="EFY86613.1"/>
    <property type="molecule type" value="Genomic_DNA"/>
</dbReference>
<dbReference type="eggNOG" id="ENOG502T64J">
    <property type="taxonomic scope" value="Eukaryota"/>
</dbReference>
<dbReference type="KEGG" id="maw:19251613"/>
<dbReference type="Proteomes" id="UP000002499">
    <property type="component" value="Unassembled WGS sequence"/>
</dbReference>
<name>E9EBQ4_METAQ</name>
<reference evidence="1 2" key="1">
    <citation type="journal article" date="2011" name="PLoS Genet.">
        <title>Genome sequencing and comparative transcriptomics of the model entomopathogenic fungi Metarhizium anisopliae and M. acridum.</title>
        <authorList>
            <person name="Gao Q."/>
            <person name="Jin K."/>
            <person name="Ying S.H."/>
            <person name="Zhang Y."/>
            <person name="Xiao G."/>
            <person name="Shang Y."/>
            <person name="Duan Z."/>
            <person name="Hu X."/>
            <person name="Xie X.Q."/>
            <person name="Zhou G."/>
            <person name="Peng G."/>
            <person name="Luo Z."/>
            <person name="Huang W."/>
            <person name="Wang B."/>
            <person name="Fang W."/>
            <person name="Wang S."/>
            <person name="Zhong Y."/>
            <person name="Ma L.J."/>
            <person name="St Leger R.J."/>
            <person name="Zhao G.P."/>
            <person name="Pei Y."/>
            <person name="Feng M.G."/>
            <person name="Xia Y."/>
            <person name="Wang C."/>
        </authorList>
    </citation>
    <scope>NUCLEOTIDE SEQUENCE [LARGE SCALE GENOMIC DNA]</scope>
    <source>
        <strain evidence="1 2">CQMa 102</strain>
    </source>
</reference>
<dbReference type="OMA" id="HIPESCH"/>
<proteinExistence type="predicted"/>
<dbReference type="OrthoDB" id="4941482at2759"/>
<dbReference type="AlphaFoldDB" id="E9EBQ4"/>
<protein>
    <submittedName>
        <fullName evidence="1">Uncharacterized protein</fullName>
    </submittedName>
</protein>
<accession>E9EBQ4</accession>
<evidence type="ECO:0000313" key="2">
    <source>
        <dbReference type="Proteomes" id="UP000002499"/>
    </source>
</evidence>
<gene>
    <name evidence="1" type="ORF">MAC_07302</name>
</gene>
<dbReference type="GeneID" id="19251613"/>
<sequence length="120" mass="13201">MFLVIISTKTSQPLLLHINIILSRKPSTATMKFPVASVLALATVAIAAPTKDHGRNQCNYVTCVDSALLVVDADIDLLGLLDIGLHVGLLENKQCKAFYCCPERCNEGEHIPDTCWKRQH</sequence>
<organism evidence="2">
    <name type="scientific">Metarhizium acridum (strain CQMa 102)</name>
    <dbReference type="NCBI Taxonomy" id="655827"/>
    <lineage>
        <taxon>Eukaryota</taxon>
        <taxon>Fungi</taxon>
        <taxon>Dikarya</taxon>
        <taxon>Ascomycota</taxon>
        <taxon>Pezizomycotina</taxon>
        <taxon>Sordariomycetes</taxon>
        <taxon>Hypocreomycetidae</taxon>
        <taxon>Hypocreales</taxon>
        <taxon>Clavicipitaceae</taxon>
        <taxon>Metarhizium</taxon>
    </lineage>
</organism>
<dbReference type="HOGENOM" id="CLU_166285_0_0_1"/>